<evidence type="ECO:0008006" key="3">
    <source>
        <dbReference type="Google" id="ProtNLM"/>
    </source>
</evidence>
<evidence type="ECO:0000313" key="1">
    <source>
        <dbReference type="EMBL" id="MBE9391762.1"/>
    </source>
</evidence>
<name>A0A843AD64_9CREN</name>
<dbReference type="Proteomes" id="UP000652307">
    <property type="component" value="Unassembled WGS sequence"/>
</dbReference>
<dbReference type="EMBL" id="JADEZV010000007">
    <property type="protein sequence ID" value="MBE9391762.1"/>
    <property type="molecule type" value="Genomic_DNA"/>
</dbReference>
<reference evidence="1" key="1">
    <citation type="submission" date="2020-10" db="EMBL/GenBank/DDBJ databases">
        <title>Fervidococcus fontis strain 3639Fd - the first crenarchaeon capable of growth on lipids.</title>
        <authorList>
            <person name="Kochetkova T.V."/>
            <person name="Elcheninov A.G."/>
            <person name="Toschakov S.V."/>
            <person name="Kublanov I.V."/>
        </authorList>
    </citation>
    <scope>NUCLEOTIDE SEQUENCE</scope>
    <source>
        <strain evidence="1">3639Fd</strain>
    </source>
</reference>
<gene>
    <name evidence="1" type="ORF">IOK49_06750</name>
</gene>
<accession>A0A843AD64</accession>
<comment type="caution">
    <text evidence="1">The sequence shown here is derived from an EMBL/GenBank/DDBJ whole genome shotgun (WGS) entry which is preliminary data.</text>
</comment>
<dbReference type="AlphaFoldDB" id="A0A843AD64"/>
<protein>
    <recommendedName>
        <fullName evidence="3">Thioredoxin</fullName>
    </recommendedName>
</protein>
<organism evidence="1 2">
    <name type="scientific">Fervidicoccus fontis</name>
    <dbReference type="NCBI Taxonomy" id="683846"/>
    <lineage>
        <taxon>Archaea</taxon>
        <taxon>Thermoproteota</taxon>
        <taxon>Thermoprotei</taxon>
        <taxon>Fervidicoccales</taxon>
        <taxon>Fervidicoccaceae</taxon>
        <taxon>Fervidicoccus</taxon>
    </lineage>
</organism>
<proteinExistence type="predicted"/>
<evidence type="ECO:0000313" key="2">
    <source>
        <dbReference type="Proteomes" id="UP000652307"/>
    </source>
</evidence>
<sequence length="113" mass="13073">MFKKRVYINMSKPKKLILVSAEHHPYHKKWLQLSQEVAQTLGLDFELKLEDYVFAIEHGVTDELGMAGLPQLFVEMEDGRIVVVLSEVPLDSNYQPDFEKSKAEVIEKIKNIE</sequence>